<comment type="caution">
    <text evidence="2">The sequence shown here is derived from an EMBL/GenBank/DDBJ whole genome shotgun (WGS) entry which is preliminary data.</text>
</comment>
<evidence type="ECO:0000313" key="3">
    <source>
        <dbReference type="Proteomes" id="UP000035900"/>
    </source>
</evidence>
<sequence>MKNFDIENLERRNVYKTPEGFLDQLQENVLQKIGPFSQDIENLERKNIYATPTGFFDEVQQNVMQQVTPSIGKRSGKLVRMNWMYAAAASITVFFGLIYFVNTDQNEGTSIIGNETAIANIENTASGSAVQENRPQKEAAVAYEVLKQDMKTVPDEKPEMPAKPTKIASQDHAGLAAQKPAMADQNPEFQVDQILSDFSMSELATVGRNAEQDLYLDLYN</sequence>
<evidence type="ECO:0000313" key="2">
    <source>
        <dbReference type="EMBL" id="KMQ71393.1"/>
    </source>
</evidence>
<proteinExistence type="predicted"/>
<feature type="transmembrane region" description="Helical" evidence="1">
    <location>
        <begin position="83"/>
        <end position="101"/>
    </location>
</feature>
<dbReference type="EMBL" id="LFNG01000008">
    <property type="protein sequence ID" value="KMQ71393.1"/>
    <property type="molecule type" value="Genomic_DNA"/>
</dbReference>
<dbReference type="PATRIC" id="fig|1304281.5.peg.1536"/>
<reference evidence="2 3" key="1">
    <citation type="journal article" date="2004" name="Int. J. Syst. Evol. Microbiol.">
        <title>Kaistella koreensis gen. nov., sp. nov., a novel member of the Chryseobacterium-Bergeyella-Riemerella branch.</title>
        <authorList>
            <person name="Kim M.K."/>
            <person name="Im W.T."/>
            <person name="Shin Y.K."/>
            <person name="Lim J.H."/>
            <person name="Kim S.H."/>
            <person name="Lee B.C."/>
            <person name="Park M.Y."/>
            <person name="Lee K.Y."/>
            <person name="Lee S.T."/>
        </authorList>
    </citation>
    <scope>NUCLEOTIDE SEQUENCE [LARGE SCALE GENOMIC DNA]</scope>
    <source>
        <strain evidence="2 3">CCUG 49689</strain>
    </source>
</reference>
<dbReference type="STRING" id="1304281.ACM44_07165"/>
<keyword evidence="1" id="KW-1133">Transmembrane helix</keyword>
<dbReference type="AlphaFoldDB" id="A0A0J7IYR3"/>
<protein>
    <submittedName>
        <fullName evidence="2">Uncharacterized protein</fullName>
    </submittedName>
</protein>
<gene>
    <name evidence="2" type="ORF">ACM44_07165</name>
</gene>
<keyword evidence="1" id="KW-0812">Transmembrane</keyword>
<keyword evidence="1" id="KW-0472">Membrane</keyword>
<accession>A0A0J7IYR3</accession>
<name>A0A0J7IYR3_9FLAO</name>
<keyword evidence="3" id="KW-1185">Reference proteome</keyword>
<dbReference type="RefSeq" id="WP_048499354.1">
    <property type="nucleotide sequence ID" value="NZ_LFNG01000008.1"/>
</dbReference>
<dbReference type="Proteomes" id="UP000035900">
    <property type="component" value="Unassembled WGS sequence"/>
</dbReference>
<dbReference type="OrthoDB" id="1273588at2"/>
<evidence type="ECO:0000256" key="1">
    <source>
        <dbReference type="SAM" id="Phobius"/>
    </source>
</evidence>
<organism evidence="2 3">
    <name type="scientific">Chryseobacterium koreense CCUG 49689</name>
    <dbReference type="NCBI Taxonomy" id="1304281"/>
    <lineage>
        <taxon>Bacteria</taxon>
        <taxon>Pseudomonadati</taxon>
        <taxon>Bacteroidota</taxon>
        <taxon>Flavobacteriia</taxon>
        <taxon>Flavobacteriales</taxon>
        <taxon>Weeksellaceae</taxon>
        <taxon>Chryseobacterium group</taxon>
        <taxon>Chryseobacterium</taxon>
    </lineage>
</organism>